<dbReference type="EMBL" id="JAMSKV010000005">
    <property type="protein sequence ID" value="MCQ8278252.1"/>
    <property type="molecule type" value="Genomic_DNA"/>
</dbReference>
<proteinExistence type="predicted"/>
<dbReference type="Gene3D" id="1.10.4080.10">
    <property type="entry name" value="ADP-ribosylation/Crystallin J1"/>
    <property type="match status" value="1"/>
</dbReference>
<protein>
    <submittedName>
        <fullName evidence="1">ADP-ribosylglycohydrolase family protein</fullName>
    </submittedName>
</protein>
<dbReference type="InterPro" id="IPR036705">
    <property type="entry name" value="Ribosyl_crysJ1_sf"/>
</dbReference>
<gene>
    <name evidence="1" type="ORF">NFI95_07295</name>
</gene>
<accession>A0ABT1W7K3</accession>
<dbReference type="Proteomes" id="UP001524587">
    <property type="component" value="Unassembled WGS sequence"/>
</dbReference>
<evidence type="ECO:0000313" key="2">
    <source>
        <dbReference type="Proteomes" id="UP001524587"/>
    </source>
</evidence>
<reference evidence="1 2" key="1">
    <citation type="submission" date="2022-06" db="EMBL/GenBank/DDBJ databases">
        <title>Endosaccharibacter gen. nov., sp. nov., endophytic bacteria isolated from sugarcane.</title>
        <authorList>
            <person name="Pitiwittayakul N."/>
            <person name="Yukphan P."/>
            <person name="Charoenyingcharoen P."/>
            <person name="Tanasupawat S."/>
        </authorList>
    </citation>
    <scope>NUCLEOTIDE SEQUENCE [LARGE SCALE GENOMIC DNA]</scope>
    <source>
        <strain evidence="1 2">KSS8</strain>
    </source>
</reference>
<dbReference type="RefSeq" id="WP_422863723.1">
    <property type="nucleotide sequence ID" value="NZ_JAMSKV010000005.1"/>
</dbReference>
<dbReference type="SUPFAM" id="SSF101478">
    <property type="entry name" value="ADP-ribosylglycohydrolase"/>
    <property type="match status" value="1"/>
</dbReference>
<name>A0ABT1W7K3_9PROT</name>
<keyword evidence="2" id="KW-1185">Reference proteome</keyword>
<organism evidence="1 2">
    <name type="scientific">Endosaccharibacter trunci</name>
    <dbReference type="NCBI Taxonomy" id="2812733"/>
    <lineage>
        <taxon>Bacteria</taxon>
        <taxon>Pseudomonadati</taxon>
        <taxon>Pseudomonadota</taxon>
        <taxon>Alphaproteobacteria</taxon>
        <taxon>Acetobacterales</taxon>
        <taxon>Acetobacteraceae</taxon>
        <taxon>Endosaccharibacter</taxon>
    </lineage>
</organism>
<sequence>MAGYPFLHSVAAVAGQLAGVIHGETGIPPEWIDRVAWGQAIWDRADRLFELQLA</sequence>
<evidence type="ECO:0000313" key="1">
    <source>
        <dbReference type="EMBL" id="MCQ8278252.1"/>
    </source>
</evidence>
<comment type="caution">
    <text evidence="1">The sequence shown here is derived from an EMBL/GenBank/DDBJ whole genome shotgun (WGS) entry which is preliminary data.</text>
</comment>